<gene>
    <name evidence="8" type="ORF">AB1207_05975</name>
</gene>
<keyword evidence="3" id="KW-0732">Signal</keyword>
<dbReference type="RefSeq" id="WP_367636907.1">
    <property type="nucleotide sequence ID" value="NZ_JBFNQN010000003.1"/>
</dbReference>
<dbReference type="Gene3D" id="3.20.20.80">
    <property type="entry name" value="Glycosidases"/>
    <property type="match status" value="1"/>
</dbReference>
<evidence type="ECO:0000259" key="7">
    <source>
        <dbReference type="Pfam" id="PF01120"/>
    </source>
</evidence>
<evidence type="ECO:0000313" key="8">
    <source>
        <dbReference type="EMBL" id="MEW9264285.1"/>
    </source>
</evidence>
<evidence type="ECO:0000256" key="1">
    <source>
        <dbReference type="ARBA" id="ARBA00007951"/>
    </source>
</evidence>
<dbReference type="InterPro" id="IPR057739">
    <property type="entry name" value="Glyco_hydro_29_N"/>
</dbReference>
<dbReference type="Pfam" id="PF01120">
    <property type="entry name" value="Alpha_L_fucos"/>
    <property type="match status" value="1"/>
</dbReference>
<keyword evidence="9" id="KW-1185">Reference proteome</keyword>
<dbReference type="InterPro" id="IPR017853">
    <property type="entry name" value="GH"/>
</dbReference>
<feature type="domain" description="Glycoside hydrolase family 29 N-terminal" evidence="7">
    <location>
        <begin position="55"/>
        <end position="348"/>
    </location>
</feature>
<accession>A0ABV3P3V6</accession>
<name>A0ABV3P3V6_9ACTN</name>
<dbReference type="EMBL" id="JBFNQN010000003">
    <property type="protein sequence ID" value="MEW9264285.1"/>
    <property type="molecule type" value="Genomic_DNA"/>
</dbReference>
<dbReference type="Gene3D" id="2.60.120.260">
    <property type="entry name" value="Galactose-binding domain-like"/>
    <property type="match status" value="1"/>
</dbReference>
<keyword evidence="5" id="KW-0326">Glycosidase</keyword>
<protein>
    <recommendedName>
        <fullName evidence="2">alpha-L-fucosidase</fullName>
        <ecNumber evidence="2">3.2.1.51</ecNumber>
    </recommendedName>
</protein>
<evidence type="ECO:0000313" key="9">
    <source>
        <dbReference type="Proteomes" id="UP001555826"/>
    </source>
</evidence>
<dbReference type="EC" id="3.2.1.51" evidence="2"/>
<evidence type="ECO:0000256" key="6">
    <source>
        <dbReference type="SAM" id="MobiDB-lite"/>
    </source>
</evidence>
<dbReference type="SUPFAM" id="SSF51445">
    <property type="entry name" value="(Trans)glycosidases"/>
    <property type="match status" value="1"/>
</dbReference>
<proteinExistence type="inferred from homology"/>
<feature type="region of interest" description="Disordered" evidence="6">
    <location>
        <begin position="232"/>
        <end position="257"/>
    </location>
</feature>
<organism evidence="8 9">
    <name type="scientific">Kineococcus endophyticus</name>
    <dbReference type="NCBI Taxonomy" id="1181883"/>
    <lineage>
        <taxon>Bacteria</taxon>
        <taxon>Bacillati</taxon>
        <taxon>Actinomycetota</taxon>
        <taxon>Actinomycetes</taxon>
        <taxon>Kineosporiales</taxon>
        <taxon>Kineosporiaceae</taxon>
        <taxon>Kineococcus</taxon>
    </lineage>
</organism>
<dbReference type="PANTHER" id="PTHR10030">
    <property type="entry name" value="ALPHA-L-FUCOSIDASE"/>
    <property type="match status" value="1"/>
</dbReference>
<dbReference type="Proteomes" id="UP001555826">
    <property type="component" value="Unassembled WGS sequence"/>
</dbReference>
<comment type="similarity">
    <text evidence="1">Belongs to the glycosyl hydrolase 29 family.</text>
</comment>
<evidence type="ECO:0000256" key="3">
    <source>
        <dbReference type="ARBA" id="ARBA00022729"/>
    </source>
</evidence>
<keyword evidence="4" id="KW-0378">Hydrolase</keyword>
<reference evidence="8 9" key="1">
    <citation type="submission" date="2024-07" db="EMBL/GenBank/DDBJ databases">
        <authorList>
            <person name="Thanompreechachai J."/>
            <person name="Duangmal K."/>
        </authorList>
    </citation>
    <scope>NUCLEOTIDE SEQUENCE [LARGE SCALE GENOMIC DNA]</scope>
    <source>
        <strain evidence="8 9">KCTC 19886</strain>
    </source>
</reference>
<dbReference type="SMART" id="SM00812">
    <property type="entry name" value="Alpha_L_fucos"/>
    <property type="match status" value="1"/>
</dbReference>
<evidence type="ECO:0000256" key="4">
    <source>
        <dbReference type="ARBA" id="ARBA00022801"/>
    </source>
</evidence>
<dbReference type="PANTHER" id="PTHR10030:SF37">
    <property type="entry name" value="ALPHA-L-FUCOSIDASE-RELATED"/>
    <property type="match status" value="1"/>
</dbReference>
<sequence>MSDGTREPDLRYLAHVRPSARQLRWQALEFYGFVHFGMNTVTDREWGLGHEDPALFDPPDVDAGEWVAALAAAGMRGVVLTAKHHDGFCLWPSAHTAHSVAASPWRGGRGDLVAEVSQACAAAGLALGVYLSPWDRTDPRYGSGRDYDDYFVAQLTELLTGYGDVFCVWLDGANGEGPDGRRQLYDWDRYVRVVRALQPEAVVSVCGPDVRWCGNEAGHTRRDEWSVVPHELRDAEGTASRSQQADDGEFSRRVRSDEEDLGSRAALAGYAGECVWYPAEVNTSVRPGWFHHPAEDDRVRPAAELFDLWRAAVGGNSCFLLNVPPAATGRIADPDVAALAGLGDLVRRHVEGDRAGEAVVGDEDGPVDLAGAPVEGRSPWSPDDDRPRLGLRFPSAFPVRSVDLWEDIAHSQRIERFSVVLSRAGEVVWRGGAGVVGHLRILDVPDVLADHVEVVLEEFRARPALTGVRVVSA</sequence>
<dbReference type="InterPro" id="IPR000933">
    <property type="entry name" value="Glyco_hydro_29"/>
</dbReference>
<feature type="region of interest" description="Disordered" evidence="6">
    <location>
        <begin position="360"/>
        <end position="385"/>
    </location>
</feature>
<comment type="caution">
    <text evidence="8">The sequence shown here is derived from an EMBL/GenBank/DDBJ whole genome shotgun (WGS) entry which is preliminary data.</text>
</comment>
<evidence type="ECO:0000256" key="5">
    <source>
        <dbReference type="ARBA" id="ARBA00023295"/>
    </source>
</evidence>
<evidence type="ECO:0000256" key="2">
    <source>
        <dbReference type="ARBA" id="ARBA00012662"/>
    </source>
</evidence>